<gene>
    <name evidence="16" type="ORF">FIBSPDRAFT_935271</name>
</gene>
<keyword evidence="17" id="KW-1185">Reference proteome</keyword>
<dbReference type="AlphaFoldDB" id="A0A166E241"/>
<organism evidence="16 17">
    <name type="scientific">Athelia psychrophila</name>
    <dbReference type="NCBI Taxonomy" id="1759441"/>
    <lineage>
        <taxon>Eukaryota</taxon>
        <taxon>Fungi</taxon>
        <taxon>Dikarya</taxon>
        <taxon>Basidiomycota</taxon>
        <taxon>Agaricomycotina</taxon>
        <taxon>Agaricomycetes</taxon>
        <taxon>Agaricomycetidae</taxon>
        <taxon>Atheliales</taxon>
        <taxon>Atheliaceae</taxon>
        <taxon>Athelia</taxon>
    </lineage>
</organism>
<dbReference type="PANTHER" id="PTHR11742:SF101">
    <property type="entry name" value="MANNOSYL-OLIGOSACCHARIDE ALPHA-1,2-MANNOSIDASE 1B"/>
    <property type="match status" value="1"/>
</dbReference>
<feature type="active site" evidence="11">
    <location>
        <position position="252"/>
    </location>
</feature>
<dbReference type="GO" id="GO:0005509">
    <property type="term" value="F:calcium ion binding"/>
    <property type="evidence" value="ECO:0007669"/>
    <property type="project" value="InterPro"/>
</dbReference>
<feature type="binding site" evidence="12">
    <location>
        <position position="488"/>
    </location>
    <ligand>
        <name>Ca(2+)</name>
        <dbReference type="ChEBI" id="CHEBI:29108"/>
    </ligand>
</feature>
<keyword evidence="12" id="KW-0106">Calcium</keyword>
<dbReference type="Proteomes" id="UP000076532">
    <property type="component" value="Unassembled WGS sequence"/>
</dbReference>
<feature type="active site" description="Proton donor" evidence="11">
    <location>
        <position position="122"/>
    </location>
</feature>
<dbReference type="InterPro" id="IPR012341">
    <property type="entry name" value="6hp_glycosidase-like_sf"/>
</dbReference>
<dbReference type="InterPro" id="IPR001382">
    <property type="entry name" value="Glyco_hydro_47"/>
</dbReference>
<evidence type="ECO:0000256" key="1">
    <source>
        <dbReference type="ARBA" id="ARBA00001913"/>
    </source>
</evidence>
<feature type="signal peptide" evidence="15">
    <location>
        <begin position="1"/>
        <end position="21"/>
    </location>
</feature>
<comment type="catalytic activity">
    <reaction evidence="10">
        <text>N(4)-(alpha-D-Man-(1-&gt;2)-alpha-D-Man-(1-&gt;2)-alpha-D-Man-(1-&gt;3)-[alpha-D-Man-(1-&gt;2)-alpha-D-Man-(1-&gt;3)-[alpha-D-Man-(1-&gt;2)-alpha-D-Man-(1-&gt;6)]-alpha-D-Man-(1-&gt;6)]-beta-D-Man-(1-&gt;4)-beta-D-GlcNAc-(1-&gt;4)-beta-D-GlcNAc)-L-asparaginyl-[protein] (N-glucan mannose isomer 9A1,2,3B1,2,3) + 4 H2O = N(4)-(alpha-D-Man-(1-&gt;3)-[alpha-D-Man-(1-&gt;3)-[alpha-D-Man-(1-&gt;6)]-alpha-D-Man-(1-&gt;6)]-beta-D-Man-(1-&gt;4)-beta-D-GlcNAc-(1-&gt;4)-beta-D-GlcNAc)-L-asparaginyl-[protein] (N-glucan mannose isomer 5A1,2) + 4 beta-D-mannose</text>
        <dbReference type="Rhea" id="RHEA:56008"/>
        <dbReference type="Rhea" id="RHEA-COMP:14356"/>
        <dbReference type="Rhea" id="RHEA-COMP:14367"/>
        <dbReference type="ChEBI" id="CHEBI:15377"/>
        <dbReference type="ChEBI" id="CHEBI:28563"/>
        <dbReference type="ChEBI" id="CHEBI:59087"/>
        <dbReference type="ChEBI" id="CHEBI:139493"/>
        <dbReference type="EC" id="3.2.1.113"/>
    </reaction>
</comment>
<dbReference type="EMBL" id="KV417606">
    <property type="protein sequence ID" value="KZP15313.1"/>
    <property type="molecule type" value="Genomic_DNA"/>
</dbReference>
<feature type="active site" evidence="11">
    <location>
        <position position="401"/>
    </location>
</feature>
<evidence type="ECO:0000256" key="7">
    <source>
        <dbReference type="ARBA" id="ARBA00023180"/>
    </source>
</evidence>
<proteinExistence type="inferred from homology"/>
<comment type="similarity">
    <text evidence="3 14">Belongs to the glycosyl hydrolase 47 family.</text>
</comment>
<evidence type="ECO:0000256" key="12">
    <source>
        <dbReference type="PIRSR" id="PIRSR601382-2"/>
    </source>
</evidence>
<dbReference type="Gene3D" id="1.50.10.10">
    <property type="match status" value="1"/>
</dbReference>
<dbReference type="GO" id="GO:0016020">
    <property type="term" value="C:membrane"/>
    <property type="evidence" value="ECO:0007669"/>
    <property type="project" value="InterPro"/>
</dbReference>
<evidence type="ECO:0000256" key="3">
    <source>
        <dbReference type="ARBA" id="ARBA00007658"/>
    </source>
</evidence>
<evidence type="ECO:0000256" key="13">
    <source>
        <dbReference type="PIRSR" id="PIRSR601382-3"/>
    </source>
</evidence>
<dbReference type="SUPFAM" id="SSF48225">
    <property type="entry name" value="Seven-hairpin glycosidases"/>
    <property type="match status" value="1"/>
</dbReference>
<comment type="cofactor">
    <cofactor evidence="1 12">
        <name>Ca(2+)</name>
        <dbReference type="ChEBI" id="CHEBI:29108"/>
    </cofactor>
</comment>
<protein>
    <recommendedName>
        <fullName evidence="14">alpha-1,2-Mannosidase</fullName>
        <ecNumber evidence="14">3.2.1.-</ecNumber>
    </recommendedName>
</protein>
<evidence type="ECO:0000256" key="2">
    <source>
        <dbReference type="ARBA" id="ARBA00004922"/>
    </source>
</evidence>
<dbReference type="InterPro" id="IPR036026">
    <property type="entry name" value="Seven-hairpin_glycosidases"/>
</dbReference>
<dbReference type="PANTHER" id="PTHR11742">
    <property type="entry name" value="MANNOSYL-OLIGOSACCHARIDE ALPHA-1,2-MANNOSIDASE-RELATED"/>
    <property type="match status" value="1"/>
</dbReference>
<sequence>MGARRVLAVALAASCSVNVLAGNIQLANLTVPAQYAGNKSAVVGIFNQSYTAYKKYAWGHDDLSPVSLGSSDPFSGWGATIADALDTMYIMGLLDLFEEAVNYTSTIDFSQSKTDATVDVFETAIRYVGGYLSAYELSGSKYPVLVQKAEEIAAGLAYGWVGDNAAPYNQIDFTSHEAVVDTTNVAQVGTLTLEFATLTKHTGNATYQALAEKATKALIALADPIPGIPAQGYSPESGESIGAYVTWGGGTDSYLEYLIKYPRLTNTNDSAYVDEWKLAVDSSIKTLLRNSTVGNLLYLADFDGSEIRHVGSHLACFYGGNWIMGGSILNNQTIIDYGIQLTDACWNTYASTLTGIGPETFAFISSDGNYTGGNAPTAADLEFYNAHGFYITGPDYDLRPEVLESNFYAWRSTGNTKYLDNAAAAVASFEKYLPVEGSGYSGLNDVTSASSSRIDDQESFWFAEVLKYLYLTFDDPSHISLDEWIFNTECHPYAAPPAASSYGSPAGTPSAAVSAGPFKVISGSVPAISPNSKIPVPIKSLLHIP</sequence>
<evidence type="ECO:0000256" key="5">
    <source>
        <dbReference type="ARBA" id="ARBA00022801"/>
    </source>
</evidence>
<keyword evidence="8 14" id="KW-0326">Glycosidase</keyword>
<comment type="pathway">
    <text evidence="2">Protein modification; protein glycosylation.</text>
</comment>
<evidence type="ECO:0000313" key="16">
    <source>
        <dbReference type="EMBL" id="KZP15313.1"/>
    </source>
</evidence>
<dbReference type="GO" id="GO:0036503">
    <property type="term" value="P:ERAD pathway"/>
    <property type="evidence" value="ECO:0007669"/>
    <property type="project" value="UniProtKB-ARBA"/>
</dbReference>
<dbReference type="OrthoDB" id="8118055at2759"/>
<keyword evidence="5 14" id="KW-0378">Hydrolase</keyword>
<evidence type="ECO:0000313" key="17">
    <source>
        <dbReference type="Proteomes" id="UP000076532"/>
    </source>
</evidence>
<evidence type="ECO:0000256" key="6">
    <source>
        <dbReference type="ARBA" id="ARBA00023157"/>
    </source>
</evidence>
<reference evidence="16 17" key="1">
    <citation type="journal article" date="2016" name="Mol. Biol. Evol.">
        <title>Comparative Genomics of Early-Diverging Mushroom-Forming Fungi Provides Insights into the Origins of Lignocellulose Decay Capabilities.</title>
        <authorList>
            <person name="Nagy L.G."/>
            <person name="Riley R."/>
            <person name="Tritt A."/>
            <person name="Adam C."/>
            <person name="Daum C."/>
            <person name="Floudas D."/>
            <person name="Sun H."/>
            <person name="Yadav J.S."/>
            <person name="Pangilinan J."/>
            <person name="Larsson K.H."/>
            <person name="Matsuura K."/>
            <person name="Barry K."/>
            <person name="Labutti K."/>
            <person name="Kuo R."/>
            <person name="Ohm R.A."/>
            <person name="Bhattacharya S.S."/>
            <person name="Shirouzu T."/>
            <person name="Yoshinaga Y."/>
            <person name="Martin F.M."/>
            <person name="Grigoriev I.V."/>
            <person name="Hibbett D.S."/>
        </authorList>
    </citation>
    <scope>NUCLEOTIDE SEQUENCE [LARGE SCALE GENOMIC DNA]</scope>
    <source>
        <strain evidence="16 17">CBS 109695</strain>
    </source>
</reference>
<evidence type="ECO:0000256" key="9">
    <source>
        <dbReference type="ARBA" id="ARBA00047669"/>
    </source>
</evidence>
<dbReference type="GO" id="GO:0005783">
    <property type="term" value="C:endoplasmic reticulum"/>
    <property type="evidence" value="ECO:0007669"/>
    <property type="project" value="TreeGrafter"/>
</dbReference>
<evidence type="ECO:0000256" key="4">
    <source>
        <dbReference type="ARBA" id="ARBA00022729"/>
    </source>
</evidence>
<evidence type="ECO:0000256" key="10">
    <source>
        <dbReference type="ARBA" id="ARBA00048605"/>
    </source>
</evidence>
<name>A0A166E241_9AGAM</name>
<keyword evidence="4 15" id="KW-0732">Signal</keyword>
<dbReference type="GO" id="GO:0004571">
    <property type="term" value="F:mannosyl-oligosaccharide 1,2-alpha-mannosidase activity"/>
    <property type="evidence" value="ECO:0007669"/>
    <property type="project" value="UniProtKB-EC"/>
</dbReference>
<dbReference type="STRING" id="436010.A0A166E241"/>
<dbReference type="Pfam" id="PF01532">
    <property type="entry name" value="Glyco_hydro_47"/>
    <property type="match status" value="1"/>
</dbReference>
<dbReference type="InterPro" id="IPR050749">
    <property type="entry name" value="Glycosyl_Hydrolase_47"/>
</dbReference>
<dbReference type="GO" id="GO:0005975">
    <property type="term" value="P:carbohydrate metabolic process"/>
    <property type="evidence" value="ECO:0007669"/>
    <property type="project" value="InterPro"/>
</dbReference>
<dbReference type="PRINTS" id="PR00747">
    <property type="entry name" value="GLYHDRLASE47"/>
</dbReference>
<feature type="active site" description="Proton donor" evidence="11">
    <location>
        <position position="359"/>
    </location>
</feature>
<keyword evidence="6 13" id="KW-1015">Disulfide bond</keyword>
<evidence type="ECO:0000256" key="8">
    <source>
        <dbReference type="ARBA" id="ARBA00023295"/>
    </source>
</evidence>
<evidence type="ECO:0000256" key="15">
    <source>
        <dbReference type="SAM" id="SignalP"/>
    </source>
</evidence>
<evidence type="ECO:0000256" key="14">
    <source>
        <dbReference type="RuleBase" id="RU361193"/>
    </source>
</evidence>
<feature type="disulfide bond" evidence="13">
    <location>
        <begin position="316"/>
        <end position="345"/>
    </location>
</feature>
<keyword evidence="12" id="KW-0479">Metal-binding</keyword>
<evidence type="ECO:0000256" key="11">
    <source>
        <dbReference type="PIRSR" id="PIRSR601382-1"/>
    </source>
</evidence>
<comment type="catalytic activity">
    <reaction evidence="9">
        <text>N(4)-(alpha-D-Man-(1-&gt;2)-alpha-D-Man-(1-&gt;2)-alpha-D-Man-(1-&gt;3)-[alpha-D-Man-(1-&gt;3)-[alpha-D-Man-(1-&gt;2)-alpha-D-Man-(1-&gt;6)]-alpha-D-Man-(1-&gt;6)]-beta-D-Man-(1-&gt;4)-beta-D-GlcNAc-(1-&gt;4)-beta-D-GlcNAc)-L-asparaginyl-[protein] (N-glucan mannose isomer 8A1,2,3B1,3) + 3 H2O = N(4)-(alpha-D-Man-(1-&gt;3)-[alpha-D-Man-(1-&gt;3)-[alpha-D-Man-(1-&gt;6)]-alpha-D-Man-(1-&gt;6)]-beta-D-Man-(1-&gt;4)-beta-D-GlcNAc-(1-&gt;4)-beta-D-GlcNAc)-L-asparaginyl-[protein] (N-glucan mannose isomer 5A1,2) + 3 beta-D-mannose</text>
        <dbReference type="Rhea" id="RHEA:56028"/>
        <dbReference type="Rhea" id="RHEA-COMP:14358"/>
        <dbReference type="Rhea" id="RHEA-COMP:14367"/>
        <dbReference type="ChEBI" id="CHEBI:15377"/>
        <dbReference type="ChEBI" id="CHEBI:28563"/>
        <dbReference type="ChEBI" id="CHEBI:59087"/>
        <dbReference type="ChEBI" id="CHEBI:60628"/>
        <dbReference type="EC" id="3.2.1.113"/>
    </reaction>
</comment>
<feature type="chain" id="PRO_5007872491" description="alpha-1,2-Mannosidase" evidence="15">
    <location>
        <begin position="22"/>
        <end position="545"/>
    </location>
</feature>
<accession>A0A166E241</accession>
<keyword evidence="7" id="KW-0325">Glycoprotein</keyword>
<dbReference type="EC" id="3.2.1.-" evidence="14"/>